<dbReference type="WBParaSite" id="nRc.2.0.1.t10423-RA">
    <property type="protein sequence ID" value="nRc.2.0.1.t10423-RA"/>
    <property type="gene ID" value="nRc.2.0.1.g10423"/>
</dbReference>
<evidence type="ECO:0000313" key="2">
    <source>
        <dbReference type="WBParaSite" id="nRc.2.0.1.t10423-RA"/>
    </source>
</evidence>
<dbReference type="Proteomes" id="UP000887565">
    <property type="component" value="Unplaced"/>
</dbReference>
<dbReference type="AlphaFoldDB" id="A0A915I9I3"/>
<organism evidence="1 2">
    <name type="scientific">Romanomermis culicivorax</name>
    <name type="common">Nematode worm</name>
    <dbReference type="NCBI Taxonomy" id="13658"/>
    <lineage>
        <taxon>Eukaryota</taxon>
        <taxon>Metazoa</taxon>
        <taxon>Ecdysozoa</taxon>
        <taxon>Nematoda</taxon>
        <taxon>Enoplea</taxon>
        <taxon>Dorylaimia</taxon>
        <taxon>Mermithida</taxon>
        <taxon>Mermithoidea</taxon>
        <taxon>Mermithidae</taxon>
        <taxon>Romanomermis</taxon>
    </lineage>
</organism>
<protein>
    <submittedName>
        <fullName evidence="2">Uncharacterized protein</fullName>
    </submittedName>
</protein>
<reference evidence="2" key="1">
    <citation type="submission" date="2022-11" db="UniProtKB">
        <authorList>
            <consortium name="WormBaseParasite"/>
        </authorList>
    </citation>
    <scope>IDENTIFICATION</scope>
</reference>
<keyword evidence="1" id="KW-1185">Reference proteome</keyword>
<name>A0A915I9I3_ROMCU</name>
<evidence type="ECO:0000313" key="1">
    <source>
        <dbReference type="Proteomes" id="UP000887565"/>
    </source>
</evidence>
<proteinExistence type="predicted"/>
<sequence length="92" mass="10998">MKNNPKEMMATGKSNYVMRCKIHNNDEGYTMGFERTKDDHFIFQLWYHTEDHIQMVVAQSVKTNEFFTPSSGYRHCVRGRVPREYNTCRGYH</sequence>
<accession>A0A915I9I3</accession>